<comment type="caution">
    <text evidence="3">The sequence shown here is derived from an EMBL/GenBank/DDBJ whole genome shotgun (WGS) entry which is preliminary data.</text>
</comment>
<dbReference type="Gene3D" id="6.10.280.30">
    <property type="match status" value="1"/>
</dbReference>
<dbReference type="AlphaFoldDB" id="A0AAV4NS01"/>
<evidence type="ECO:0000256" key="1">
    <source>
        <dbReference type="SAM" id="Coils"/>
    </source>
</evidence>
<dbReference type="InterPro" id="IPR000956">
    <property type="entry name" value="Stathmin_fam"/>
</dbReference>
<feature type="region of interest" description="Disordered" evidence="2">
    <location>
        <begin position="1"/>
        <end position="25"/>
    </location>
</feature>
<dbReference type="GO" id="GO:0031110">
    <property type="term" value="P:regulation of microtubule polymerization or depolymerization"/>
    <property type="evidence" value="ECO:0007669"/>
    <property type="project" value="InterPro"/>
</dbReference>
<dbReference type="InterPro" id="IPR036002">
    <property type="entry name" value="Stathmin_sf"/>
</dbReference>
<evidence type="ECO:0008006" key="5">
    <source>
        <dbReference type="Google" id="ProtNLM"/>
    </source>
</evidence>
<protein>
    <recommendedName>
        <fullName evidence="5">Stathmin</fullName>
    </recommendedName>
</protein>
<dbReference type="SUPFAM" id="SSF101494">
    <property type="entry name" value="Stathmin"/>
    <property type="match status" value="1"/>
</dbReference>
<keyword evidence="1" id="KW-0175">Coiled coil</keyword>
<evidence type="ECO:0000256" key="2">
    <source>
        <dbReference type="SAM" id="MobiDB-lite"/>
    </source>
</evidence>
<keyword evidence="4" id="KW-1185">Reference proteome</keyword>
<evidence type="ECO:0000313" key="3">
    <source>
        <dbReference type="EMBL" id="GIX86369.1"/>
    </source>
</evidence>
<organism evidence="3 4">
    <name type="scientific">Caerostris extrusa</name>
    <name type="common">Bark spider</name>
    <name type="synonym">Caerostris bankana</name>
    <dbReference type="NCBI Taxonomy" id="172846"/>
    <lineage>
        <taxon>Eukaryota</taxon>
        <taxon>Metazoa</taxon>
        <taxon>Ecdysozoa</taxon>
        <taxon>Arthropoda</taxon>
        <taxon>Chelicerata</taxon>
        <taxon>Arachnida</taxon>
        <taxon>Araneae</taxon>
        <taxon>Araneomorphae</taxon>
        <taxon>Entelegynae</taxon>
        <taxon>Araneoidea</taxon>
        <taxon>Araneidae</taxon>
        <taxon>Caerostris</taxon>
    </lineage>
</organism>
<sequence length="210" mass="24613">MYFQESMKSGKSEISSKSSSSSWDSGVCELEEEYSYVITENSDPGKVREVDNGFIPKRGFRFELVSAQSSFSDQFPSTLKLPPMVLQKKKSELTHEEILQKLIQAEERRKVVKRTEEKLSKIATKDRQEIQTIAEKQAEINRQKLEKKLQIKTESREKFLNEVQEKLKAREQHAKKVRERKKNVVKWIEICLAKWSRLVINIFNCLLPVY</sequence>
<dbReference type="PRINTS" id="PR00345">
    <property type="entry name" value="STATHMIN"/>
</dbReference>
<dbReference type="Pfam" id="PF00836">
    <property type="entry name" value="Stathmin"/>
    <property type="match status" value="1"/>
</dbReference>
<dbReference type="Proteomes" id="UP001054945">
    <property type="component" value="Unassembled WGS sequence"/>
</dbReference>
<name>A0AAV4NS01_CAEEX</name>
<accession>A0AAV4NS01</accession>
<dbReference type="EMBL" id="BPLR01021135">
    <property type="protein sequence ID" value="GIX86369.1"/>
    <property type="molecule type" value="Genomic_DNA"/>
</dbReference>
<reference evidence="3 4" key="1">
    <citation type="submission" date="2021-06" db="EMBL/GenBank/DDBJ databases">
        <title>Caerostris extrusa draft genome.</title>
        <authorList>
            <person name="Kono N."/>
            <person name="Arakawa K."/>
        </authorList>
    </citation>
    <scope>NUCLEOTIDE SEQUENCE [LARGE SCALE GENOMIC DNA]</scope>
</reference>
<evidence type="ECO:0000313" key="4">
    <source>
        <dbReference type="Proteomes" id="UP001054945"/>
    </source>
</evidence>
<feature type="coiled-coil region" evidence="1">
    <location>
        <begin position="88"/>
        <end position="180"/>
    </location>
</feature>
<gene>
    <name evidence="3" type="primary">AVEN_235289_1</name>
    <name evidence="3" type="ORF">CEXT_523411</name>
</gene>
<proteinExistence type="predicted"/>